<dbReference type="SUPFAM" id="SSF57567">
    <property type="entry name" value="Serine protease inhibitors"/>
    <property type="match status" value="1"/>
</dbReference>
<comment type="similarity">
    <text evidence="1">Belongs to the serine protease inhibitor-like (TIL domain-containing) family.</text>
</comment>
<comment type="caution">
    <text evidence="3">The sequence shown here is derived from an EMBL/GenBank/DDBJ whole genome shotgun (WGS) entry which is preliminary data.</text>
</comment>
<feature type="domain" description="TIL" evidence="2">
    <location>
        <begin position="50"/>
        <end position="106"/>
    </location>
</feature>
<dbReference type="InterPro" id="IPR002919">
    <property type="entry name" value="TIL_dom"/>
</dbReference>
<reference evidence="3" key="2">
    <citation type="submission" date="2023-03" db="EMBL/GenBank/DDBJ databases">
        <authorList>
            <person name="Inwood S.N."/>
            <person name="Skelly J.G."/>
            <person name="Guhlin J."/>
            <person name="Harrop T.W.R."/>
            <person name="Goldson S.G."/>
            <person name="Dearden P.K."/>
        </authorList>
    </citation>
    <scope>NUCLEOTIDE SEQUENCE</scope>
    <source>
        <strain evidence="3">Lincoln</strain>
        <tissue evidence="3">Whole body</tissue>
    </source>
</reference>
<dbReference type="Gene3D" id="2.10.25.10">
    <property type="entry name" value="Laminin"/>
    <property type="match status" value="1"/>
</dbReference>
<evidence type="ECO:0000313" key="4">
    <source>
        <dbReference type="Proteomes" id="UP001168972"/>
    </source>
</evidence>
<accession>A0AA39FGT4</accession>
<proteinExistence type="inferred from homology"/>
<evidence type="ECO:0000259" key="2">
    <source>
        <dbReference type="Pfam" id="PF01826"/>
    </source>
</evidence>
<sequence>MLLSTIRSKVEARIETRGAQDYNIKGGPGERSIVDYRPEIFLRNFFRTPCYDNEEESECQIMTHITCWDHDDDDDDIRNYTCRYGCDCKNGYFRNSQGYCVLEKHCDLIRKPINFVEPLTVHMGKFLKQRKIPSDVQP</sequence>
<evidence type="ECO:0000256" key="1">
    <source>
        <dbReference type="ARBA" id="ARBA00007611"/>
    </source>
</evidence>
<dbReference type="Proteomes" id="UP001168972">
    <property type="component" value="Unassembled WGS sequence"/>
</dbReference>
<dbReference type="EMBL" id="JAQQBR010001831">
    <property type="protein sequence ID" value="KAK0169126.1"/>
    <property type="molecule type" value="Genomic_DNA"/>
</dbReference>
<evidence type="ECO:0000313" key="3">
    <source>
        <dbReference type="EMBL" id="KAK0169126.1"/>
    </source>
</evidence>
<reference evidence="3" key="1">
    <citation type="journal article" date="2023" name="bioRxiv">
        <title>Scaffold-level genome assemblies of two parasitoid biocontrol wasps reveal the parthenogenesis mechanism and an associated novel virus.</title>
        <authorList>
            <person name="Inwood S."/>
            <person name="Skelly J."/>
            <person name="Guhlin J."/>
            <person name="Harrop T."/>
            <person name="Goldson S."/>
            <person name="Dearden P."/>
        </authorList>
    </citation>
    <scope>NUCLEOTIDE SEQUENCE</scope>
    <source>
        <strain evidence="3">Lincoln</strain>
        <tissue evidence="3">Whole body</tissue>
    </source>
</reference>
<dbReference type="CDD" id="cd19941">
    <property type="entry name" value="TIL"/>
    <property type="match status" value="1"/>
</dbReference>
<protein>
    <recommendedName>
        <fullName evidence="2">TIL domain-containing protein</fullName>
    </recommendedName>
</protein>
<dbReference type="Pfam" id="PF01826">
    <property type="entry name" value="TIL"/>
    <property type="match status" value="1"/>
</dbReference>
<keyword evidence="4" id="KW-1185">Reference proteome</keyword>
<dbReference type="InterPro" id="IPR036084">
    <property type="entry name" value="Ser_inhib-like_sf"/>
</dbReference>
<name>A0AA39FGT4_MICHY</name>
<dbReference type="AlphaFoldDB" id="A0AA39FGT4"/>
<gene>
    <name evidence="3" type="ORF">PV327_002872</name>
</gene>
<organism evidence="3 4">
    <name type="scientific">Microctonus hyperodae</name>
    <name type="common">Parasitoid wasp</name>
    <dbReference type="NCBI Taxonomy" id="165561"/>
    <lineage>
        <taxon>Eukaryota</taxon>
        <taxon>Metazoa</taxon>
        <taxon>Ecdysozoa</taxon>
        <taxon>Arthropoda</taxon>
        <taxon>Hexapoda</taxon>
        <taxon>Insecta</taxon>
        <taxon>Pterygota</taxon>
        <taxon>Neoptera</taxon>
        <taxon>Endopterygota</taxon>
        <taxon>Hymenoptera</taxon>
        <taxon>Apocrita</taxon>
        <taxon>Ichneumonoidea</taxon>
        <taxon>Braconidae</taxon>
        <taxon>Euphorinae</taxon>
        <taxon>Microctonus</taxon>
    </lineage>
</organism>